<dbReference type="Proteomes" id="UP000192610">
    <property type="component" value="Unassembled WGS sequence"/>
</dbReference>
<dbReference type="PANTHER" id="PTHR42852:SF13">
    <property type="entry name" value="PROTEIN DIPZ"/>
    <property type="match status" value="1"/>
</dbReference>
<dbReference type="Pfam" id="PF12543">
    <property type="entry name" value="DUF3738"/>
    <property type="match status" value="1"/>
</dbReference>
<dbReference type="GO" id="GO:0016209">
    <property type="term" value="F:antioxidant activity"/>
    <property type="evidence" value="ECO:0007669"/>
    <property type="project" value="InterPro"/>
</dbReference>
<evidence type="ECO:0000313" key="3">
    <source>
        <dbReference type="EMBL" id="OQP54313.1"/>
    </source>
</evidence>
<feature type="domain" description="Thioredoxin" evidence="2">
    <location>
        <begin position="27"/>
        <end position="168"/>
    </location>
</feature>
<protein>
    <recommendedName>
        <fullName evidence="2">Thioredoxin domain-containing protein</fullName>
    </recommendedName>
</protein>
<dbReference type="PANTHER" id="PTHR42852">
    <property type="entry name" value="THIOL:DISULFIDE INTERCHANGE PROTEIN DSBE"/>
    <property type="match status" value="1"/>
</dbReference>
<dbReference type="InterPro" id="IPR000866">
    <property type="entry name" value="AhpC/TSA"/>
</dbReference>
<dbReference type="InterPro" id="IPR017801">
    <property type="entry name" value="DUF3738"/>
</dbReference>
<feature type="chain" id="PRO_5010746271" description="Thioredoxin domain-containing protein" evidence="1">
    <location>
        <begin position="21"/>
        <end position="444"/>
    </location>
</feature>
<dbReference type="STRING" id="354355.SAMN05660816_05153"/>
<feature type="signal peptide" evidence="1">
    <location>
        <begin position="1"/>
        <end position="20"/>
    </location>
</feature>
<proteinExistence type="predicted"/>
<gene>
    <name evidence="3" type="ORF">A4H97_22785</name>
</gene>
<evidence type="ECO:0000256" key="1">
    <source>
        <dbReference type="SAM" id="SignalP"/>
    </source>
</evidence>
<evidence type="ECO:0000259" key="2">
    <source>
        <dbReference type="PROSITE" id="PS51352"/>
    </source>
</evidence>
<name>A0A1V9F7B7_9BACT</name>
<dbReference type="Gene3D" id="3.40.30.10">
    <property type="entry name" value="Glutaredoxin"/>
    <property type="match status" value="1"/>
</dbReference>
<dbReference type="OrthoDB" id="793244at2"/>
<comment type="caution">
    <text evidence="3">The sequence shown here is derived from an EMBL/GenBank/DDBJ whole genome shotgun (WGS) entry which is preliminary data.</text>
</comment>
<evidence type="ECO:0000313" key="4">
    <source>
        <dbReference type="Proteomes" id="UP000192610"/>
    </source>
</evidence>
<dbReference type="EMBL" id="LVXG01000004">
    <property type="protein sequence ID" value="OQP54313.1"/>
    <property type="molecule type" value="Genomic_DNA"/>
</dbReference>
<reference evidence="4" key="1">
    <citation type="submission" date="2016-04" db="EMBL/GenBank/DDBJ databases">
        <authorList>
            <person name="Chen L."/>
            <person name="Zhuang W."/>
            <person name="Wang G."/>
        </authorList>
    </citation>
    <scope>NUCLEOTIDE SEQUENCE [LARGE SCALE GENOMIC DNA]</scope>
    <source>
        <strain evidence="4">17621</strain>
    </source>
</reference>
<dbReference type="AlphaFoldDB" id="A0A1V9F7B7"/>
<dbReference type="Pfam" id="PF00578">
    <property type="entry name" value="AhpC-TSA"/>
    <property type="match status" value="1"/>
</dbReference>
<dbReference type="InterPro" id="IPR036249">
    <property type="entry name" value="Thioredoxin-like_sf"/>
</dbReference>
<dbReference type="InterPro" id="IPR013766">
    <property type="entry name" value="Thioredoxin_domain"/>
</dbReference>
<dbReference type="CDD" id="cd02966">
    <property type="entry name" value="TlpA_like_family"/>
    <property type="match status" value="1"/>
</dbReference>
<sequence length="444" mass="50000">MKGLFLLLLLRLVAVGCLQAAGDTLYPEVGKPCPAFVLKNVAYYNKTVVSLADFKGKWLVLDFWNKYCTVCVESFPKTNAMQQEFGDRVQFMLVGIQDRENKIAGMYEQFRKRNKLTLPCAFDSALAKLWGVSVAPHLVVIDDKGIVQALTYTLDSNAMRQFLQGQHPVLPVSYAGGNEGGNGIGQQVPFDDSKPFMVYGNGAPSDSSFLFRSVLTKWDQARQAIYYPIHIDLHATIDPGYPKGIFQALAVSLKQLYLYAWFGRFLWYPNDTAFYGHYSNVPVLAVRDSSLFQTTPTENWFCYSLIMPTKQATTANMQRAMQRDLETCFGFTATIETRTVPCWRLVATSQAAAKLSSKGGPQQEKELMPHVSYQFTNVPMKRLVQYFLVFTKDIIVDETGILQPVDFTSDCIDLESLKAFLPKYGLQLVQGEKQMKVLVIKDTN</sequence>
<keyword evidence="4" id="KW-1185">Reference proteome</keyword>
<keyword evidence="1" id="KW-0732">Signal</keyword>
<dbReference type="GO" id="GO:0016491">
    <property type="term" value="F:oxidoreductase activity"/>
    <property type="evidence" value="ECO:0007669"/>
    <property type="project" value="InterPro"/>
</dbReference>
<dbReference type="PROSITE" id="PS51352">
    <property type="entry name" value="THIOREDOXIN_2"/>
    <property type="match status" value="1"/>
</dbReference>
<dbReference type="RefSeq" id="WP_081197622.1">
    <property type="nucleotide sequence ID" value="NZ_FOCZ01000011.1"/>
</dbReference>
<organism evidence="3 4">
    <name type="scientific">Niastella yeongjuensis</name>
    <dbReference type="NCBI Taxonomy" id="354355"/>
    <lineage>
        <taxon>Bacteria</taxon>
        <taxon>Pseudomonadati</taxon>
        <taxon>Bacteroidota</taxon>
        <taxon>Chitinophagia</taxon>
        <taxon>Chitinophagales</taxon>
        <taxon>Chitinophagaceae</taxon>
        <taxon>Niastella</taxon>
    </lineage>
</organism>
<dbReference type="InterPro" id="IPR050553">
    <property type="entry name" value="Thioredoxin_ResA/DsbE_sf"/>
</dbReference>
<accession>A0A1V9F7B7</accession>
<dbReference type="SUPFAM" id="SSF52833">
    <property type="entry name" value="Thioredoxin-like"/>
    <property type="match status" value="1"/>
</dbReference>